<reference evidence="1" key="1">
    <citation type="submission" date="2018-02" db="EMBL/GenBank/DDBJ databases">
        <title>Rhizophora mucronata_Transcriptome.</title>
        <authorList>
            <person name="Meera S.P."/>
            <person name="Sreeshan A."/>
            <person name="Augustine A."/>
        </authorList>
    </citation>
    <scope>NUCLEOTIDE SEQUENCE</scope>
    <source>
        <tissue evidence="1">Leaf</tissue>
    </source>
</reference>
<dbReference type="AlphaFoldDB" id="A0A2P2NFX1"/>
<protein>
    <submittedName>
        <fullName evidence="1">Uncharacterized protein</fullName>
    </submittedName>
</protein>
<accession>A0A2P2NFX1</accession>
<organism evidence="1">
    <name type="scientific">Rhizophora mucronata</name>
    <name type="common">Asiatic mangrove</name>
    <dbReference type="NCBI Taxonomy" id="61149"/>
    <lineage>
        <taxon>Eukaryota</taxon>
        <taxon>Viridiplantae</taxon>
        <taxon>Streptophyta</taxon>
        <taxon>Embryophyta</taxon>
        <taxon>Tracheophyta</taxon>
        <taxon>Spermatophyta</taxon>
        <taxon>Magnoliopsida</taxon>
        <taxon>eudicotyledons</taxon>
        <taxon>Gunneridae</taxon>
        <taxon>Pentapetalae</taxon>
        <taxon>rosids</taxon>
        <taxon>fabids</taxon>
        <taxon>Malpighiales</taxon>
        <taxon>Rhizophoraceae</taxon>
        <taxon>Rhizophora</taxon>
    </lineage>
</organism>
<name>A0A2P2NFX1_RHIMU</name>
<dbReference type="EMBL" id="GGEC01060865">
    <property type="protein sequence ID" value="MBX41349.1"/>
    <property type="molecule type" value="Transcribed_RNA"/>
</dbReference>
<evidence type="ECO:0000313" key="1">
    <source>
        <dbReference type="EMBL" id="MBX41349.1"/>
    </source>
</evidence>
<sequence length="69" mass="8172">MSVCIVSVSLREGKGVYCSRMIKDLFYFFSFSFSFSPAKFFDQYNVCIQRKICYISNHIMMYKLLTKPL</sequence>
<proteinExistence type="predicted"/>